<evidence type="ECO:0000313" key="4">
    <source>
        <dbReference type="Proteomes" id="UP001183604"/>
    </source>
</evidence>
<evidence type="ECO:0000313" key="2">
    <source>
        <dbReference type="EMBL" id="MDR7336573.1"/>
    </source>
</evidence>
<dbReference type="EMBL" id="JAPZVQ010000020">
    <property type="protein sequence ID" value="MDA1387905.1"/>
    <property type="molecule type" value="Genomic_DNA"/>
</dbReference>
<comment type="caution">
    <text evidence="1">The sequence shown here is derived from an EMBL/GenBank/DDBJ whole genome shotgun (WGS) entry which is preliminary data.</text>
</comment>
<dbReference type="Pfam" id="PF09684">
    <property type="entry name" value="Tail_P2_I"/>
    <property type="match status" value="1"/>
</dbReference>
<dbReference type="RefSeq" id="WP_270124404.1">
    <property type="nucleotide sequence ID" value="NZ_BAAAOM010000002.1"/>
</dbReference>
<dbReference type="Proteomes" id="UP001183604">
    <property type="component" value="Unassembled WGS sequence"/>
</dbReference>
<proteinExistence type="predicted"/>
<evidence type="ECO:0000313" key="1">
    <source>
        <dbReference type="EMBL" id="MDA1387905.1"/>
    </source>
</evidence>
<accession>A0A9X3PPJ0</accession>
<dbReference type="InterPro" id="IPR011748">
    <property type="entry name" value="Unchr_phage_tail-like"/>
</dbReference>
<protein>
    <submittedName>
        <fullName evidence="1">Phage tail protein</fullName>
    </submittedName>
    <submittedName>
        <fullName evidence="2">Phage tail-like protein</fullName>
    </submittedName>
</protein>
<gene>
    <name evidence="2" type="ORF">J2S69_000292</name>
    <name evidence="1" type="ORF">O2L01_23125</name>
</gene>
<dbReference type="EMBL" id="JAVDYD010000001">
    <property type="protein sequence ID" value="MDR7336573.1"/>
    <property type="molecule type" value="Genomic_DNA"/>
</dbReference>
<dbReference type="InterPro" id="IPR006521">
    <property type="entry name" value="Tail_protein_I"/>
</dbReference>
<sequence length="184" mass="20021">MPRSAAPGLPTPQPIADQLPGVLAEDDFTRRFTQALDEVLAPVLLALDGFVAYLDPALAPPDFLDWLAGWVALPIQDQWTVEQRRILVAHAVELHRWRGTRHGLATHLRLLTGGQVTVADKGGTIASVQSTDPVGQPVSPHVTITVTVRNPSLLDESRLRAAAAEHVPAHVPFTLRIEQSRELP</sequence>
<reference evidence="2 4" key="2">
    <citation type="submission" date="2023-07" db="EMBL/GenBank/DDBJ databases">
        <title>Sequencing the genomes of 1000 actinobacteria strains.</title>
        <authorList>
            <person name="Klenk H.-P."/>
        </authorList>
    </citation>
    <scope>NUCLEOTIDE SEQUENCE [LARGE SCALE GENOMIC DNA]</scope>
    <source>
        <strain evidence="2 4">DSM 44724</strain>
    </source>
</reference>
<organism evidence="1 3">
    <name type="scientific">Glycomyces lechevalierae</name>
    <dbReference type="NCBI Taxonomy" id="256034"/>
    <lineage>
        <taxon>Bacteria</taxon>
        <taxon>Bacillati</taxon>
        <taxon>Actinomycetota</taxon>
        <taxon>Actinomycetes</taxon>
        <taxon>Glycomycetales</taxon>
        <taxon>Glycomycetaceae</taxon>
        <taxon>Glycomyces</taxon>
    </lineage>
</organism>
<keyword evidence="4" id="KW-1185">Reference proteome</keyword>
<dbReference type="NCBIfam" id="TIGR02242">
    <property type="entry name" value="tail_TIGR02242"/>
    <property type="match status" value="1"/>
</dbReference>
<dbReference type="AlphaFoldDB" id="A0A9X3PPJ0"/>
<evidence type="ECO:0000313" key="3">
    <source>
        <dbReference type="Proteomes" id="UP001145799"/>
    </source>
</evidence>
<name>A0A9X3PPJ0_9ACTN</name>
<dbReference type="Proteomes" id="UP001145799">
    <property type="component" value="Unassembled WGS sequence"/>
</dbReference>
<reference evidence="1" key="1">
    <citation type="submission" date="2022-12" db="EMBL/GenBank/DDBJ databases">
        <title>Gycomyces niveus sp.nov., a novel actinomycete isolated from soil in Shouguang.</title>
        <authorList>
            <person name="Yang X."/>
        </authorList>
    </citation>
    <scope>NUCLEOTIDE SEQUENCE</scope>
    <source>
        <strain evidence="1">DSM 44724</strain>
    </source>
</reference>